<name>A0A8X6NZ37_NEPPI</name>
<reference evidence="1" key="1">
    <citation type="submission" date="2020-08" db="EMBL/GenBank/DDBJ databases">
        <title>Multicomponent nature underlies the extraordinary mechanical properties of spider dragline silk.</title>
        <authorList>
            <person name="Kono N."/>
            <person name="Nakamura H."/>
            <person name="Mori M."/>
            <person name="Yoshida Y."/>
            <person name="Ohtoshi R."/>
            <person name="Malay A.D."/>
            <person name="Moran D.A.P."/>
            <person name="Tomita M."/>
            <person name="Numata K."/>
            <person name="Arakawa K."/>
        </authorList>
    </citation>
    <scope>NUCLEOTIDE SEQUENCE</scope>
</reference>
<sequence length="109" mass="12415">MANMDENYAHTSLHRTLRTLTFAEDIRTIPLISLNFFLSVIADSVSLATVLSDANVLRLNNFFICQFSSSSHMSASLGSIKLKIISRKKETSNFTVFKKERLVFIQRKK</sequence>
<evidence type="ECO:0000313" key="1">
    <source>
        <dbReference type="EMBL" id="GFT40988.1"/>
    </source>
</evidence>
<dbReference type="Proteomes" id="UP000887013">
    <property type="component" value="Unassembled WGS sequence"/>
</dbReference>
<comment type="caution">
    <text evidence="1">The sequence shown here is derived from an EMBL/GenBank/DDBJ whole genome shotgun (WGS) entry which is preliminary data.</text>
</comment>
<dbReference type="EMBL" id="BMAW01063589">
    <property type="protein sequence ID" value="GFT40988.1"/>
    <property type="molecule type" value="Genomic_DNA"/>
</dbReference>
<dbReference type="AlphaFoldDB" id="A0A8X6NZ37"/>
<accession>A0A8X6NZ37</accession>
<organism evidence="1 2">
    <name type="scientific">Nephila pilipes</name>
    <name type="common">Giant wood spider</name>
    <name type="synonym">Nephila maculata</name>
    <dbReference type="NCBI Taxonomy" id="299642"/>
    <lineage>
        <taxon>Eukaryota</taxon>
        <taxon>Metazoa</taxon>
        <taxon>Ecdysozoa</taxon>
        <taxon>Arthropoda</taxon>
        <taxon>Chelicerata</taxon>
        <taxon>Arachnida</taxon>
        <taxon>Araneae</taxon>
        <taxon>Araneomorphae</taxon>
        <taxon>Entelegynae</taxon>
        <taxon>Araneoidea</taxon>
        <taxon>Nephilidae</taxon>
        <taxon>Nephila</taxon>
    </lineage>
</organism>
<gene>
    <name evidence="1" type="ORF">NPIL_518381</name>
</gene>
<keyword evidence="2" id="KW-1185">Reference proteome</keyword>
<protein>
    <submittedName>
        <fullName evidence="1">Uncharacterized protein</fullName>
    </submittedName>
</protein>
<proteinExistence type="predicted"/>
<evidence type="ECO:0000313" key="2">
    <source>
        <dbReference type="Proteomes" id="UP000887013"/>
    </source>
</evidence>